<feature type="domain" description="SANT" evidence="7">
    <location>
        <begin position="71"/>
        <end position="124"/>
    </location>
</feature>
<dbReference type="InterPro" id="IPR017884">
    <property type="entry name" value="SANT_dom"/>
</dbReference>
<dbReference type="GO" id="GO:0003677">
    <property type="term" value="F:DNA binding"/>
    <property type="evidence" value="ECO:0007669"/>
    <property type="project" value="UniProtKB-KW"/>
</dbReference>
<evidence type="ECO:0000256" key="3">
    <source>
        <dbReference type="ARBA" id="ARBA00023125"/>
    </source>
</evidence>
<evidence type="ECO:0000256" key="4">
    <source>
        <dbReference type="ARBA" id="ARBA00023163"/>
    </source>
</evidence>
<dbReference type="CDD" id="cd00167">
    <property type="entry name" value="SANT"/>
    <property type="match status" value="1"/>
</dbReference>
<dbReference type="InterPro" id="IPR009057">
    <property type="entry name" value="Homeodomain-like_sf"/>
</dbReference>
<keyword evidence="4" id="KW-0804">Transcription</keyword>
<dbReference type="SUPFAM" id="SSF46689">
    <property type="entry name" value="Homeodomain-like"/>
    <property type="match status" value="2"/>
</dbReference>
<keyword evidence="2" id="KW-0805">Transcription regulation</keyword>
<dbReference type="AlphaFoldDB" id="A0ABC8M1R7"/>
<dbReference type="EMBL" id="CAKOAT010837376">
    <property type="protein sequence ID" value="CAH8389487.1"/>
    <property type="molecule type" value="Genomic_DNA"/>
</dbReference>
<organism evidence="9 10">
    <name type="scientific">Eruca vesicaria subsp. sativa</name>
    <name type="common">Garden rocket</name>
    <name type="synonym">Eruca sativa</name>
    <dbReference type="NCBI Taxonomy" id="29727"/>
    <lineage>
        <taxon>Eukaryota</taxon>
        <taxon>Viridiplantae</taxon>
        <taxon>Streptophyta</taxon>
        <taxon>Embryophyta</taxon>
        <taxon>Tracheophyta</taxon>
        <taxon>Spermatophyta</taxon>
        <taxon>Magnoliopsida</taxon>
        <taxon>eudicotyledons</taxon>
        <taxon>Gunneridae</taxon>
        <taxon>Pentapetalae</taxon>
        <taxon>rosids</taxon>
        <taxon>malvids</taxon>
        <taxon>Brassicales</taxon>
        <taxon>Brassicaceae</taxon>
        <taxon>Brassiceae</taxon>
        <taxon>Eruca</taxon>
    </lineage>
</organism>
<dbReference type="PROSITE" id="PS51294">
    <property type="entry name" value="HTH_MYB"/>
    <property type="match status" value="1"/>
</dbReference>
<comment type="caution">
    <text evidence="9">The sequence shown here is derived from an EMBL/GenBank/DDBJ whole genome shotgun (WGS) entry which is preliminary data.</text>
</comment>
<reference evidence="9 10" key="1">
    <citation type="submission" date="2022-03" db="EMBL/GenBank/DDBJ databases">
        <authorList>
            <person name="Macdonald S."/>
            <person name="Ahmed S."/>
            <person name="Newling K."/>
        </authorList>
    </citation>
    <scope>NUCLEOTIDE SEQUENCE [LARGE SCALE GENOMIC DNA]</scope>
</reference>
<dbReference type="Gene3D" id="1.10.10.60">
    <property type="entry name" value="Homeodomain-like"/>
    <property type="match status" value="2"/>
</dbReference>
<dbReference type="PROSITE" id="PS50090">
    <property type="entry name" value="MYB_LIKE"/>
    <property type="match status" value="1"/>
</dbReference>
<name>A0ABC8M1R7_ERUVS</name>
<dbReference type="PANTHER" id="PTHR44042:SF67">
    <property type="entry name" value="MYB-LIKE PROTEIN I"/>
    <property type="match status" value="1"/>
</dbReference>
<dbReference type="NCBIfam" id="TIGR01557">
    <property type="entry name" value="myb_SHAQKYF"/>
    <property type="match status" value="1"/>
</dbReference>
<dbReference type="FunFam" id="1.10.10.60:FF:000009">
    <property type="entry name" value="transcription factor MYB1R1"/>
    <property type="match status" value="1"/>
</dbReference>
<dbReference type="GO" id="GO:0005634">
    <property type="term" value="C:nucleus"/>
    <property type="evidence" value="ECO:0007669"/>
    <property type="project" value="UniProtKB-SubCell"/>
</dbReference>
<keyword evidence="10" id="KW-1185">Reference proteome</keyword>
<gene>
    <name evidence="9" type="ORF">ERUC_LOCUS41970</name>
</gene>
<sequence length="167" mass="19443">MAANAWTIEENEELKNAVQWYPAYLPNRFECIARCLGKSVVDVMKHYQDMVDDLLETRTSPIDFPYWMIYGIKPSWDKEEHEHFLNGLAKYGRGDWKHISRKSVMTRTPMQVASHAQKYFLRQDVEEKAKKRSSIHNITLIDHAANNVNTPQSDLEYSTLGQPPSDQ</sequence>
<evidence type="ECO:0000259" key="8">
    <source>
        <dbReference type="PROSITE" id="PS51294"/>
    </source>
</evidence>
<comment type="subcellular location">
    <subcellularLocation>
        <location evidence="1">Nucleus</location>
    </subcellularLocation>
</comment>
<dbReference type="InterPro" id="IPR017930">
    <property type="entry name" value="Myb_dom"/>
</dbReference>
<evidence type="ECO:0000259" key="7">
    <source>
        <dbReference type="PROSITE" id="PS51293"/>
    </source>
</evidence>
<keyword evidence="3" id="KW-0238">DNA-binding</keyword>
<dbReference type="GO" id="GO:0010468">
    <property type="term" value="P:regulation of gene expression"/>
    <property type="evidence" value="ECO:0007669"/>
    <property type="project" value="UniProtKB-ARBA"/>
</dbReference>
<evidence type="ECO:0000313" key="9">
    <source>
        <dbReference type="EMBL" id="CAH8389487.1"/>
    </source>
</evidence>
<evidence type="ECO:0000256" key="2">
    <source>
        <dbReference type="ARBA" id="ARBA00023015"/>
    </source>
</evidence>
<evidence type="ECO:0000313" key="10">
    <source>
        <dbReference type="Proteomes" id="UP001642260"/>
    </source>
</evidence>
<dbReference type="PROSITE" id="PS51293">
    <property type="entry name" value="SANT"/>
    <property type="match status" value="1"/>
</dbReference>
<evidence type="ECO:0000259" key="6">
    <source>
        <dbReference type="PROSITE" id="PS50090"/>
    </source>
</evidence>
<protein>
    <submittedName>
        <fullName evidence="9">Uncharacterized protein</fullName>
    </submittedName>
</protein>
<dbReference type="Proteomes" id="UP001642260">
    <property type="component" value="Unassembled WGS sequence"/>
</dbReference>
<dbReference type="Pfam" id="PF00249">
    <property type="entry name" value="Myb_DNA-binding"/>
    <property type="match status" value="1"/>
</dbReference>
<proteinExistence type="predicted"/>
<dbReference type="PANTHER" id="PTHR44042">
    <property type="entry name" value="DUPLICATED HOMEODOMAIN-LIKE SUPERFAMILY PROTEIN-RELATED"/>
    <property type="match status" value="1"/>
</dbReference>
<dbReference type="InterPro" id="IPR001005">
    <property type="entry name" value="SANT/Myb"/>
</dbReference>
<evidence type="ECO:0000256" key="1">
    <source>
        <dbReference type="ARBA" id="ARBA00004123"/>
    </source>
</evidence>
<dbReference type="SMART" id="SM00717">
    <property type="entry name" value="SANT"/>
    <property type="match status" value="2"/>
</dbReference>
<dbReference type="InterPro" id="IPR006447">
    <property type="entry name" value="Myb_dom_plants"/>
</dbReference>
<keyword evidence="5" id="KW-0539">Nucleus</keyword>
<evidence type="ECO:0000256" key="5">
    <source>
        <dbReference type="ARBA" id="ARBA00023242"/>
    </source>
</evidence>
<accession>A0ABC8M1R7</accession>
<feature type="domain" description="Myb-like" evidence="6">
    <location>
        <begin position="73"/>
        <end position="120"/>
    </location>
</feature>
<feature type="domain" description="HTH myb-type" evidence="8">
    <location>
        <begin position="73"/>
        <end position="124"/>
    </location>
</feature>